<dbReference type="EMBL" id="QPKB01000007">
    <property type="protein sequence ID" value="RWR88060.1"/>
    <property type="molecule type" value="Genomic_DNA"/>
</dbReference>
<organism evidence="4 5">
    <name type="scientific">Cinnamomum micranthum f. kanehirae</name>
    <dbReference type="NCBI Taxonomy" id="337451"/>
    <lineage>
        <taxon>Eukaryota</taxon>
        <taxon>Viridiplantae</taxon>
        <taxon>Streptophyta</taxon>
        <taxon>Embryophyta</taxon>
        <taxon>Tracheophyta</taxon>
        <taxon>Spermatophyta</taxon>
        <taxon>Magnoliopsida</taxon>
        <taxon>Magnoliidae</taxon>
        <taxon>Laurales</taxon>
        <taxon>Lauraceae</taxon>
        <taxon>Cinnamomum</taxon>
    </lineage>
</organism>
<evidence type="ECO:0000256" key="1">
    <source>
        <dbReference type="ARBA" id="ARBA00006926"/>
    </source>
</evidence>
<dbReference type="OrthoDB" id="446890at2759"/>
<gene>
    <name evidence="4" type="ORF">CKAN_01704100</name>
</gene>
<dbReference type="GO" id="GO:0006979">
    <property type="term" value="P:response to oxidative stress"/>
    <property type="evidence" value="ECO:0007669"/>
    <property type="project" value="InterPro"/>
</dbReference>
<dbReference type="Proteomes" id="UP000283530">
    <property type="component" value="Unassembled WGS sequence"/>
</dbReference>
<keyword evidence="5" id="KW-1185">Reference proteome</keyword>
<name>A0A443PBE0_9MAGN</name>
<dbReference type="InterPro" id="IPR036249">
    <property type="entry name" value="Thioredoxin-like_sf"/>
</dbReference>
<comment type="similarity">
    <text evidence="1">Belongs to the glutathione peroxidase family.</text>
</comment>
<dbReference type="PANTHER" id="PTHR11592:SF118">
    <property type="entry name" value="PHOSPHOLIPID HYDROPEROXIDE GLUTATHIONE PEROXIDASE 6, MITOCHONDRIAL-RELATED"/>
    <property type="match status" value="1"/>
</dbReference>
<evidence type="ECO:0000313" key="5">
    <source>
        <dbReference type="Proteomes" id="UP000283530"/>
    </source>
</evidence>
<evidence type="ECO:0000313" key="4">
    <source>
        <dbReference type="EMBL" id="RWR88060.1"/>
    </source>
</evidence>
<evidence type="ECO:0000256" key="3">
    <source>
        <dbReference type="ARBA" id="ARBA00023002"/>
    </source>
</evidence>
<dbReference type="Gene3D" id="3.40.30.10">
    <property type="entry name" value="Glutaredoxin"/>
    <property type="match status" value="1"/>
</dbReference>
<dbReference type="STRING" id="337451.A0A443PBE0"/>
<sequence length="132" mass="14286">MMSLRGVFVLLPQAYGIRVDLTNSNYTELASAIWENTKIKVGVAVVVVDGGGKSVEIIYSTHHFGSQCSTQPSCIDATGHNAAPVYKFLKSSKVAFVDSASTWNFAKFLVDKDGHVVDCYAPTTSPLSLRLK</sequence>
<keyword evidence="2 4" id="KW-0575">Peroxidase</keyword>
<keyword evidence="3" id="KW-0560">Oxidoreductase</keyword>
<dbReference type="PROSITE" id="PS51355">
    <property type="entry name" value="GLUTATHIONE_PEROXID_3"/>
    <property type="match status" value="1"/>
</dbReference>
<dbReference type="PANTHER" id="PTHR11592">
    <property type="entry name" value="GLUTATHIONE PEROXIDASE"/>
    <property type="match status" value="1"/>
</dbReference>
<evidence type="ECO:0000256" key="2">
    <source>
        <dbReference type="ARBA" id="ARBA00022559"/>
    </source>
</evidence>
<dbReference type="GO" id="GO:0004601">
    <property type="term" value="F:peroxidase activity"/>
    <property type="evidence" value="ECO:0007669"/>
    <property type="project" value="UniProtKB-KW"/>
</dbReference>
<protein>
    <submittedName>
        <fullName evidence="4">Glutathione peroxidase</fullName>
    </submittedName>
</protein>
<dbReference type="InterPro" id="IPR000889">
    <property type="entry name" value="Glutathione_peroxidase"/>
</dbReference>
<proteinExistence type="inferred from homology"/>
<comment type="caution">
    <text evidence="4">The sequence shown here is derived from an EMBL/GenBank/DDBJ whole genome shotgun (WGS) entry which is preliminary data.</text>
</comment>
<dbReference type="SUPFAM" id="SSF52833">
    <property type="entry name" value="Thioredoxin-like"/>
    <property type="match status" value="1"/>
</dbReference>
<dbReference type="AlphaFoldDB" id="A0A443PBE0"/>
<reference evidence="4 5" key="1">
    <citation type="journal article" date="2019" name="Nat. Plants">
        <title>Stout camphor tree genome fills gaps in understanding of flowering plant genome evolution.</title>
        <authorList>
            <person name="Chaw S.M."/>
            <person name="Liu Y.C."/>
            <person name="Wu Y.W."/>
            <person name="Wang H.Y."/>
            <person name="Lin C.I."/>
            <person name="Wu C.S."/>
            <person name="Ke H.M."/>
            <person name="Chang L.Y."/>
            <person name="Hsu C.Y."/>
            <person name="Yang H.T."/>
            <person name="Sudianto E."/>
            <person name="Hsu M.H."/>
            <person name="Wu K.P."/>
            <person name="Wang L.N."/>
            <person name="Leebens-Mack J.H."/>
            <person name="Tsai I.J."/>
        </authorList>
    </citation>
    <scope>NUCLEOTIDE SEQUENCE [LARGE SCALE GENOMIC DNA]</scope>
    <source>
        <strain evidence="5">cv. Chaw 1501</strain>
        <tissue evidence="4">Young leaves</tissue>
    </source>
</reference>
<accession>A0A443PBE0</accession>